<dbReference type="Proteomes" id="UP000095008">
    <property type="component" value="Unassembled WGS sequence"/>
</dbReference>
<sequence length="181" mass="20214">MPYKPPFTITSEILNLVAEISQQVGRLDASALNANGRMGRLWQTLILSRWHPLFLSLPLESVIKDHQQTYYQALEQGDEQADSTPFIRFMLSIIARTLTQNASVSAPANASANPERDVRGLKTPEAILVLLAYNPQRTRQQLAELMGKDLRTIGRALAKLQQAGKIKRVGSDKTGHWEVQP</sequence>
<dbReference type="GeneID" id="60694465"/>
<dbReference type="Gene3D" id="1.10.3290.10">
    <property type="entry name" value="Fido-like domain"/>
    <property type="match status" value="1"/>
</dbReference>
<dbReference type="EMBL" id="LWRY01000238">
    <property type="protein sequence ID" value="OCX69028.1"/>
    <property type="molecule type" value="Genomic_DNA"/>
</dbReference>
<dbReference type="Gene3D" id="1.10.10.10">
    <property type="entry name" value="Winged helix-like DNA-binding domain superfamily/Winged helix DNA-binding domain"/>
    <property type="match status" value="1"/>
</dbReference>
<name>A0A1C2ITQ6_ACITH</name>
<dbReference type="PANTHER" id="PTHR13504">
    <property type="entry name" value="FIDO DOMAIN-CONTAINING PROTEIN DDB_G0283145"/>
    <property type="match status" value="1"/>
</dbReference>
<proteinExistence type="predicted"/>
<dbReference type="OrthoDB" id="9807853at2"/>
<accession>A0A1C2ITQ6</accession>
<evidence type="ECO:0000313" key="2">
    <source>
        <dbReference type="Proteomes" id="UP000095008"/>
    </source>
</evidence>
<dbReference type="InterPro" id="IPR040198">
    <property type="entry name" value="Fido_containing"/>
</dbReference>
<dbReference type="RefSeq" id="WP_065974964.1">
    <property type="nucleotide sequence ID" value="NZ_JABBDV010000184.1"/>
</dbReference>
<protein>
    <submittedName>
        <fullName evidence="1">Uncharacterized protein</fullName>
    </submittedName>
</protein>
<dbReference type="SUPFAM" id="SSF140931">
    <property type="entry name" value="Fic-like"/>
    <property type="match status" value="1"/>
</dbReference>
<keyword evidence="2" id="KW-1185">Reference proteome</keyword>
<gene>
    <name evidence="1" type="ORF">A6M23_16405</name>
</gene>
<dbReference type="InterPro" id="IPR036390">
    <property type="entry name" value="WH_DNA-bd_sf"/>
</dbReference>
<dbReference type="PANTHER" id="PTHR13504:SF38">
    <property type="entry name" value="FIDO DOMAIN-CONTAINING PROTEIN"/>
    <property type="match status" value="1"/>
</dbReference>
<organism evidence="1 2">
    <name type="scientific">Acidithiobacillus thiooxidans</name>
    <name type="common">Thiobacillus thiooxidans</name>
    <dbReference type="NCBI Taxonomy" id="930"/>
    <lineage>
        <taxon>Bacteria</taxon>
        <taxon>Pseudomonadati</taxon>
        <taxon>Pseudomonadota</taxon>
        <taxon>Acidithiobacillia</taxon>
        <taxon>Acidithiobacillales</taxon>
        <taxon>Acidithiobacillaceae</taxon>
        <taxon>Acidithiobacillus</taxon>
    </lineage>
</organism>
<comment type="caution">
    <text evidence="1">The sequence shown here is derived from an EMBL/GenBank/DDBJ whole genome shotgun (WGS) entry which is preliminary data.</text>
</comment>
<dbReference type="SUPFAM" id="SSF46785">
    <property type="entry name" value="Winged helix' DNA-binding domain"/>
    <property type="match status" value="1"/>
</dbReference>
<dbReference type="InterPro" id="IPR036597">
    <property type="entry name" value="Fido-like_dom_sf"/>
</dbReference>
<evidence type="ECO:0000313" key="1">
    <source>
        <dbReference type="EMBL" id="OCX69028.1"/>
    </source>
</evidence>
<dbReference type="InterPro" id="IPR036388">
    <property type="entry name" value="WH-like_DNA-bd_sf"/>
</dbReference>
<reference evidence="1" key="1">
    <citation type="journal article" date="2016" name="Int. J. Mol. Sci.">
        <title>Comparative genomics of the extreme acidophile Acidithiobacillus thiooxidans reveals intraspecific divergence and niche adaptation.</title>
        <authorList>
            <person name="Zhang X."/>
            <person name="Feng X."/>
            <person name="Tao J."/>
            <person name="Ma L."/>
            <person name="Xiao Y."/>
            <person name="Liang Y."/>
            <person name="Liu X."/>
            <person name="Yin H."/>
        </authorList>
    </citation>
    <scope>NUCLEOTIDE SEQUENCE [LARGE SCALE GENOMIC DNA]</scope>
    <source>
        <strain evidence="1">DXS-W</strain>
    </source>
</reference>
<dbReference type="AlphaFoldDB" id="A0A1C2ITQ6"/>